<keyword evidence="11" id="KW-0677">Repeat</keyword>
<sequence>MAPQPALAPQPAPTPASAPGQPCQPCWPGPQYQPQQPPMQPPGPPPVPAPVSTPVPNPVPAPSPSPSVAPGLQPSVPGWPAPQSWNPGYNPGQPGWPGQNPSIMPPHWPLAPTSGPLVSPQQLSSVPYNLNLSRGIYDKMMITIKGHVKPNAKMFTVNFLRGYDIPFHINPRFSEGGKQVLVRNHKVGERWGKEERDLKGPFPFAPGSSFEMKILCTFEEFRVAVNNIALFEFTHRVRELNQIDRINILHDVVLTYVNVETLP</sequence>
<keyword evidence="15" id="KW-0007">Acetylation</keyword>
<evidence type="ECO:0000259" key="21">
    <source>
        <dbReference type="PROSITE" id="PS51304"/>
    </source>
</evidence>
<evidence type="ECO:0000256" key="13">
    <source>
        <dbReference type="ARBA" id="ARBA00022859"/>
    </source>
</evidence>
<accession>A0A8C5FHV1</accession>
<dbReference type="InterPro" id="IPR001079">
    <property type="entry name" value="Galectin_CRD"/>
</dbReference>
<feature type="compositionally biased region" description="Pro residues" evidence="20">
    <location>
        <begin position="1"/>
        <end position="16"/>
    </location>
</feature>
<evidence type="ECO:0000256" key="15">
    <source>
        <dbReference type="ARBA" id="ARBA00022990"/>
    </source>
</evidence>
<name>A0A8C5FHV1_GADMO</name>
<evidence type="ECO:0000313" key="23">
    <source>
        <dbReference type="Proteomes" id="UP000694546"/>
    </source>
</evidence>
<dbReference type="GO" id="GO:0043236">
    <property type="term" value="F:laminin binding"/>
    <property type="evidence" value="ECO:0007669"/>
    <property type="project" value="TreeGrafter"/>
</dbReference>
<dbReference type="GO" id="GO:0090280">
    <property type="term" value="P:positive regulation of calcium ion import"/>
    <property type="evidence" value="ECO:0007669"/>
    <property type="project" value="TreeGrafter"/>
</dbReference>
<feature type="compositionally biased region" description="Low complexity" evidence="20">
    <location>
        <begin position="85"/>
        <end position="101"/>
    </location>
</feature>
<reference evidence="22" key="1">
    <citation type="submission" date="2025-08" db="UniProtKB">
        <authorList>
            <consortium name="Ensembl"/>
        </authorList>
    </citation>
    <scope>IDENTIFICATION</scope>
</reference>
<dbReference type="GO" id="GO:2001237">
    <property type="term" value="P:negative regulation of extrinsic apoptotic signaling pathway"/>
    <property type="evidence" value="ECO:0007669"/>
    <property type="project" value="TreeGrafter"/>
</dbReference>
<keyword evidence="5" id="KW-0964">Secreted</keyword>
<dbReference type="InterPro" id="IPR044156">
    <property type="entry name" value="Galectin-like"/>
</dbReference>
<dbReference type="PANTHER" id="PTHR11346:SF26">
    <property type="entry name" value="GALECTIN-3"/>
    <property type="match status" value="1"/>
</dbReference>
<keyword evidence="9" id="KW-0747">Spliceosome</keyword>
<dbReference type="SMART" id="SM00276">
    <property type="entry name" value="GLECT"/>
    <property type="match status" value="1"/>
</dbReference>
<keyword evidence="14" id="KW-0389">IgE-binding protein</keyword>
<dbReference type="GO" id="GO:0005737">
    <property type="term" value="C:cytoplasm"/>
    <property type="evidence" value="ECO:0007669"/>
    <property type="project" value="UniProtKB-SubCell"/>
</dbReference>
<evidence type="ECO:0000256" key="1">
    <source>
        <dbReference type="ARBA" id="ARBA00004123"/>
    </source>
</evidence>
<dbReference type="InterPro" id="IPR013320">
    <property type="entry name" value="ConA-like_dom_sf"/>
</dbReference>
<evidence type="ECO:0000256" key="19">
    <source>
        <dbReference type="RuleBase" id="RU102079"/>
    </source>
</evidence>
<evidence type="ECO:0000256" key="20">
    <source>
        <dbReference type="SAM" id="MobiDB-lite"/>
    </source>
</evidence>
<keyword evidence="7" id="KW-0399">Innate immunity</keyword>
<proteinExistence type="predicted"/>
<dbReference type="PROSITE" id="PS51304">
    <property type="entry name" value="GALECTIN"/>
    <property type="match status" value="1"/>
</dbReference>
<dbReference type="GO" id="GO:0002548">
    <property type="term" value="P:monocyte chemotaxis"/>
    <property type="evidence" value="ECO:0007669"/>
    <property type="project" value="TreeGrafter"/>
</dbReference>
<evidence type="ECO:0000256" key="7">
    <source>
        <dbReference type="ARBA" id="ARBA00022588"/>
    </source>
</evidence>
<feature type="region of interest" description="Disordered" evidence="20">
    <location>
        <begin position="1"/>
        <end position="109"/>
    </location>
</feature>
<dbReference type="GO" id="GO:0048245">
    <property type="term" value="P:eosinophil chemotaxis"/>
    <property type="evidence" value="ECO:0007669"/>
    <property type="project" value="TreeGrafter"/>
</dbReference>
<dbReference type="GO" id="GO:0019863">
    <property type="term" value="F:IgE binding"/>
    <property type="evidence" value="ECO:0007669"/>
    <property type="project" value="UniProtKB-KW"/>
</dbReference>
<dbReference type="Pfam" id="PF00337">
    <property type="entry name" value="Gal-bind_lectin"/>
    <property type="match status" value="1"/>
</dbReference>
<dbReference type="FunFam" id="2.60.120.200:FF:000023">
    <property type="entry name" value="Galectin"/>
    <property type="match status" value="1"/>
</dbReference>
<evidence type="ECO:0000256" key="14">
    <source>
        <dbReference type="ARBA" id="ARBA00022972"/>
    </source>
</evidence>
<evidence type="ECO:0000256" key="18">
    <source>
        <dbReference type="ARBA" id="ARBA00023242"/>
    </source>
</evidence>
<keyword evidence="18" id="KW-0539">Nucleus</keyword>
<dbReference type="OMA" id="MKILCTF"/>
<dbReference type="GO" id="GO:0005615">
    <property type="term" value="C:extracellular space"/>
    <property type="evidence" value="ECO:0007669"/>
    <property type="project" value="TreeGrafter"/>
</dbReference>
<evidence type="ECO:0000256" key="3">
    <source>
        <dbReference type="ARBA" id="ARBA00004613"/>
    </source>
</evidence>
<evidence type="ECO:0000256" key="6">
    <source>
        <dbReference type="ARBA" id="ARBA00022553"/>
    </source>
</evidence>
<organism evidence="22 23">
    <name type="scientific">Gadus morhua</name>
    <name type="common">Atlantic cod</name>
    <dbReference type="NCBI Taxonomy" id="8049"/>
    <lineage>
        <taxon>Eukaryota</taxon>
        <taxon>Metazoa</taxon>
        <taxon>Chordata</taxon>
        <taxon>Craniata</taxon>
        <taxon>Vertebrata</taxon>
        <taxon>Euteleostomi</taxon>
        <taxon>Actinopterygii</taxon>
        <taxon>Neopterygii</taxon>
        <taxon>Teleostei</taxon>
        <taxon>Neoteleostei</taxon>
        <taxon>Acanthomorphata</taxon>
        <taxon>Zeiogadaria</taxon>
        <taxon>Gadariae</taxon>
        <taxon>Gadiformes</taxon>
        <taxon>Gadoidei</taxon>
        <taxon>Gadidae</taxon>
        <taxon>Gadus</taxon>
    </lineage>
</organism>
<dbReference type="SUPFAM" id="SSF49899">
    <property type="entry name" value="Concanavalin A-like lectins/glucanases"/>
    <property type="match status" value="1"/>
</dbReference>
<dbReference type="SMART" id="SM00908">
    <property type="entry name" value="Gal-bind_lectin"/>
    <property type="match status" value="1"/>
</dbReference>
<dbReference type="PANTHER" id="PTHR11346">
    <property type="entry name" value="GALECTIN"/>
    <property type="match status" value="1"/>
</dbReference>
<dbReference type="Proteomes" id="UP000694546">
    <property type="component" value="Chromosome 21"/>
</dbReference>
<dbReference type="GO" id="GO:0050918">
    <property type="term" value="P:positive chemotaxis"/>
    <property type="evidence" value="ECO:0007669"/>
    <property type="project" value="TreeGrafter"/>
</dbReference>
<keyword evidence="12" id="KW-0221">Differentiation</keyword>
<evidence type="ECO:0000256" key="11">
    <source>
        <dbReference type="ARBA" id="ARBA00022737"/>
    </source>
</evidence>
<dbReference type="GO" id="GO:0045806">
    <property type="term" value="P:negative regulation of endocytosis"/>
    <property type="evidence" value="ECO:0007669"/>
    <property type="project" value="TreeGrafter"/>
</dbReference>
<keyword evidence="8" id="KW-0507">mRNA processing</keyword>
<evidence type="ECO:0000313" key="22">
    <source>
        <dbReference type="Ensembl" id="ENSGMOP00000037699.1"/>
    </source>
</evidence>
<dbReference type="GO" id="GO:0048246">
    <property type="term" value="P:macrophage chemotaxis"/>
    <property type="evidence" value="ECO:0007669"/>
    <property type="project" value="TreeGrafter"/>
</dbReference>
<feature type="domain" description="Galectin" evidence="21">
    <location>
        <begin position="128"/>
        <end position="260"/>
    </location>
</feature>
<protein>
    <recommendedName>
        <fullName evidence="19">Galectin</fullName>
    </recommendedName>
</protein>
<keyword evidence="17" id="KW-0508">mRNA splicing</keyword>
<dbReference type="Ensembl" id="ENSGMOT00000031072.1">
    <property type="protein sequence ID" value="ENSGMOP00000037699.1"/>
    <property type="gene ID" value="ENSGMOG00000022158.1"/>
</dbReference>
<feature type="compositionally biased region" description="Low complexity" evidence="20">
    <location>
        <begin position="17"/>
        <end position="34"/>
    </location>
</feature>
<dbReference type="GO" id="GO:0008380">
    <property type="term" value="P:RNA splicing"/>
    <property type="evidence" value="ECO:0007669"/>
    <property type="project" value="UniProtKB-KW"/>
</dbReference>
<dbReference type="GO" id="GO:0030593">
    <property type="term" value="P:neutrophil chemotaxis"/>
    <property type="evidence" value="ECO:0007669"/>
    <property type="project" value="TreeGrafter"/>
</dbReference>
<feature type="compositionally biased region" description="Pro residues" evidence="20">
    <location>
        <begin position="35"/>
        <end position="67"/>
    </location>
</feature>
<evidence type="ECO:0000256" key="17">
    <source>
        <dbReference type="ARBA" id="ARBA00023187"/>
    </source>
</evidence>
<dbReference type="AlphaFoldDB" id="A0A8C5FHV1"/>
<keyword evidence="23" id="KW-1185">Reference proteome</keyword>
<dbReference type="GO" id="GO:0006397">
    <property type="term" value="P:mRNA processing"/>
    <property type="evidence" value="ECO:0007669"/>
    <property type="project" value="UniProtKB-KW"/>
</dbReference>
<dbReference type="GO" id="GO:0045087">
    <property type="term" value="P:innate immune response"/>
    <property type="evidence" value="ECO:0007669"/>
    <property type="project" value="UniProtKB-KW"/>
</dbReference>
<keyword evidence="4" id="KW-0963">Cytoplasm</keyword>
<keyword evidence="6" id="KW-0597">Phosphoprotein</keyword>
<dbReference type="GO" id="GO:0005681">
    <property type="term" value="C:spliceosomal complex"/>
    <property type="evidence" value="ECO:0007669"/>
    <property type="project" value="UniProtKB-KW"/>
</dbReference>
<evidence type="ECO:0000256" key="4">
    <source>
        <dbReference type="ARBA" id="ARBA00022490"/>
    </source>
</evidence>
<dbReference type="GeneTree" id="ENSGT00940000165169"/>
<evidence type="ECO:0000256" key="16">
    <source>
        <dbReference type="ARBA" id="ARBA00023157"/>
    </source>
</evidence>
<evidence type="ECO:0000256" key="10">
    <source>
        <dbReference type="ARBA" id="ARBA00022734"/>
    </source>
</evidence>
<dbReference type="GO" id="GO:0030154">
    <property type="term" value="P:cell differentiation"/>
    <property type="evidence" value="ECO:0007669"/>
    <property type="project" value="UniProtKB-KW"/>
</dbReference>
<evidence type="ECO:0000256" key="8">
    <source>
        <dbReference type="ARBA" id="ARBA00022664"/>
    </source>
</evidence>
<keyword evidence="13" id="KW-0391">Immunity</keyword>
<dbReference type="CDD" id="cd00070">
    <property type="entry name" value="GLECT"/>
    <property type="match status" value="1"/>
</dbReference>
<dbReference type="GO" id="GO:0001772">
    <property type="term" value="C:immunological synapse"/>
    <property type="evidence" value="ECO:0007669"/>
    <property type="project" value="TreeGrafter"/>
</dbReference>
<keyword evidence="10 19" id="KW-0430">Lectin</keyword>
<evidence type="ECO:0000256" key="2">
    <source>
        <dbReference type="ARBA" id="ARBA00004496"/>
    </source>
</evidence>
<keyword evidence="16" id="KW-1015">Disulfide bond</keyword>
<dbReference type="Gene3D" id="2.60.120.200">
    <property type="match status" value="1"/>
</dbReference>
<comment type="subcellular location">
    <subcellularLocation>
        <location evidence="2">Cytoplasm</location>
    </subcellularLocation>
    <subcellularLocation>
        <location evidence="1">Nucleus</location>
    </subcellularLocation>
    <subcellularLocation>
        <location evidence="3">Secreted</location>
    </subcellularLocation>
</comment>
<evidence type="ECO:0000256" key="12">
    <source>
        <dbReference type="ARBA" id="ARBA00022782"/>
    </source>
</evidence>
<dbReference type="GO" id="GO:0048030">
    <property type="term" value="F:disaccharide binding"/>
    <property type="evidence" value="ECO:0007669"/>
    <property type="project" value="TreeGrafter"/>
</dbReference>
<evidence type="ECO:0000256" key="5">
    <source>
        <dbReference type="ARBA" id="ARBA00022525"/>
    </source>
</evidence>
<reference evidence="22" key="2">
    <citation type="submission" date="2025-09" db="UniProtKB">
        <authorList>
            <consortium name="Ensembl"/>
        </authorList>
    </citation>
    <scope>IDENTIFICATION</scope>
</reference>
<evidence type="ECO:0000256" key="9">
    <source>
        <dbReference type="ARBA" id="ARBA00022728"/>
    </source>
</evidence>